<accession>A0A1F2PD92</accession>
<dbReference type="Pfam" id="PF02492">
    <property type="entry name" value="cobW"/>
    <property type="match status" value="1"/>
</dbReference>
<feature type="domain" description="CobW/HypB/UreG nucleotide-binding" evidence="1">
    <location>
        <begin position="3"/>
        <end position="181"/>
    </location>
</feature>
<name>A0A1F2PD92_9FIRM</name>
<sequence>MKILILGGFLGSGKTSVLLQLAEYLDSLEKEYHSEIKVAIVENEIGAIGIDDKVLKKAGFNVSNLFSGCACCSLTGELVASIKKIQTELDPQWLIIEATGVAYPGSIRKVILAELGLDATILTVADAKRWQRLVNAMELLVSGQLEDTSIVLLNKVDLVSSAELKQVEHSILNYNQTAAIIPISAKAVIPEAILKKIVNQAEALDDNKA</sequence>
<organism evidence="2 3">
    <name type="scientific">Acetobacterium wieringae</name>
    <dbReference type="NCBI Taxonomy" id="52694"/>
    <lineage>
        <taxon>Bacteria</taxon>
        <taxon>Bacillati</taxon>
        <taxon>Bacillota</taxon>
        <taxon>Clostridia</taxon>
        <taxon>Eubacteriales</taxon>
        <taxon>Eubacteriaceae</taxon>
        <taxon>Acetobacterium</taxon>
    </lineage>
</organism>
<comment type="caution">
    <text evidence="2">The sequence shown here is derived from an EMBL/GenBank/DDBJ whole genome shotgun (WGS) entry which is preliminary data.</text>
</comment>
<dbReference type="STRING" id="52694.ACWI_32720"/>
<gene>
    <name evidence="2" type="primary">yciC_3</name>
    <name evidence="2" type="ORF">ACWI_32720</name>
</gene>
<dbReference type="OrthoDB" id="9808822at2"/>
<dbReference type="RefSeq" id="WP_070372527.1">
    <property type="nucleotide sequence ID" value="NZ_LKEU01000043.1"/>
</dbReference>
<dbReference type="GO" id="GO:0005737">
    <property type="term" value="C:cytoplasm"/>
    <property type="evidence" value="ECO:0007669"/>
    <property type="project" value="TreeGrafter"/>
</dbReference>
<reference evidence="2 3" key="1">
    <citation type="submission" date="2015-09" db="EMBL/GenBank/DDBJ databases">
        <title>Genome sequence of Acetobacterium wieringae DSM 1911.</title>
        <authorList>
            <person name="Poehlein A."/>
            <person name="Bengelsdorf F.R."/>
            <person name="Schiel-Bengelsdorf B."/>
            <person name="Duerre P."/>
            <person name="Daniel R."/>
        </authorList>
    </citation>
    <scope>NUCLEOTIDE SEQUENCE [LARGE SCALE GENOMIC DNA]</scope>
    <source>
        <strain evidence="2 3">DSM 1911</strain>
    </source>
</reference>
<proteinExistence type="predicted"/>
<dbReference type="Proteomes" id="UP000176244">
    <property type="component" value="Unassembled WGS sequence"/>
</dbReference>
<dbReference type="AlphaFoldDB" id="A0A1F2PD92"/>
<dbReference type="PANTHER" id="PTHR13748">
    <property type="entry name" value="COBW-RELATED"/>
    <property type="match status" value="1"/>
</dbReference>
<dbReference type="PANTHER" id="PTHR13748:SF62">
    <property type="entry name" value="COBW DOMAIN-CONTAINING PROTEIN"/>
    <property type="match status" value="1"/>
</dbReference>
<evidence type="ECO:0000313" key="2">
    <source>
        <dbReference type="EMBL" id="OFV69228.1"/>
    </source>
</evidence>
<dbReference type="Gene3D" id="3.40.50.300">
    <property type="entry name" value="P-loop containing nucleotide triphosphate hydrolases"/>
    <property type="match status" value="1"/>
</dbReference>
<dbReference type="InterPro" id="IPR003495">
    <property type="entry name" value="CobW/HypB/UreG_nucleotide-bd"/>
</dbReference>
<evidence type="ECO:0000259" key="1">
    <source>
        <dbReference type="Pfam" id="PF02492"/>
    </source>
</evidence>
<evidence type="ECO:0000313" key="3">
    <source>
        <dbReference type="Proteomes" id="UP000176244"/>
    </source>
</evidence>
<dbReference type="SUPFAM" id="SSF52540">
    <property type="entry name" value="P-loop containing nucleoside triphosphate hydrolases"/>
    <property type="match status" value="1"/>
</dbReference>
<dbReference type="EMBL" id="LKEU01000043">
    <property type="protein sequence ID" value="OFV69228.1"/>
    <property type="molecule type" value="Genomic_DNA"/>
</dbReference>
<dbReference type="InterPro" id="IPR027417">
    <property type="entry name" value="P-loop_NTPase"/>
</dbReference>
<protein>
    <submittedName>
        <fullName evidence="2">Putative metal chaperone YciC</fullName>
    </submittedName>
</protein>
<dbReference type="InterPro" id="IPR051316">
    <property type="entry name" value="Zinc-reg_GTPase_activator"/>
</dbReference>